<dbReference type="GeneID" id="87803439"/>
<dbReference type="GO" id="GO:0006950">
    <property type="term" value="P:response to stress"/>
    <property type="evidence" value="ECO:0007669"/>
    <property type="project" value="UniProtKB-ARBA"/>
</dbReference>
<evidence type="ECO:0000256" key="7">
    <source>
        <dbReference type="RuleBase" id="RU363059"/>
    </source>
</evidence>
<dbReference type="EMBL" id="CP086714">
    <property type="protein sequence ID" value="WOO76553.1"/>
    <property type="molecule type" value="Genomic_DNA"/>
</dbReference>
<organism evidence="8 9">
    <name type="scientific">Vanrija pseudolonga</name>
    <dbReference type="NCBI Taxonomy" id="143232"/>
    <lineage>
        <taxon>Eukaryota</taxon>
        <taxon>Fungi</taxon>
        <taxon>Dikarya</taxon>
        <taxon>Basidiomycota</taxon>
        <taxon>Agaricomycotina</taxon>
        <taxon>Tremellomycetes</taxon>
        <taxon>Trichosporonales</taxon>
        <taxon>Trichosporonaceae</taxon>
        <taxon>Vanrija</taxon>
    </lineage>
</organism>
<dbReference type="RefSeq" id="XP_062622585.1">
    <property type="nucleotide sequence ID" value="XM_062766601.1"/>
</dbReference>
<comment type="similarity">
    <text evidence="2 7">Belongs to the derlin family.</text>
</comment>
<dbReference type="PANTHER" id="PTHR11009">
    <property type="entry name" value="DER1-LIKE PROTEIN, DERLIN"/>
    <property type="match status" value="1"/>
</dbReference>
<comment type="function">
    <text evidence="7">May be involved in the degradation of misfolded endoplasmic reticulum (ER) luminal proteins.</text>
</comment>
<keyword evidence="3 7" id="KW-0812">Transmembrane</keyword>
<dbReference type="Proteomes" id="UP000827549">
    <property type="component" value="Chromosome 1"/>
</dbReference>
<feature type="transmembrane region" description="Helical" evidence="7">
    <location>
        <begin position="20"/>
        <end position="43"/>
    </location>
</feature>
<gene>
    <name evidence="8" type="primary">DER2.1</name>
    <name evidence="8" type="ORF">LOC62_01G000180</name>
</gene>
<keyword evidence="9" id="KW-1185">Reference proteome</keyword>
<evidence type="ECO:0000313" key="9">
    <source>
        <dbReference type="Proteomes" id="UP000827549"/>
    </source>
</evidence>
<dbReference type="InterPro" id="IPR035952">
    <property type="entry name" value="Rhomboid-like_sf"/>
</dbReference>
<dbReference type="InterPro" id="IPR007599">
    <property type="entry name" value="DER1"/>
</dbReference>
<dbReference type="GO" id="GO:0005789">
    <property type="term" value="C:endoplasmic reticulum membrane"/>
    <property type="evidence" value="ECO:0007669"/>
    <property type="project" value="UniProtKB-SubCell"/>
</dbReference>
<feature type="transmembrane region" description="Helical" evidence="7">
    <location>
        <begin position="97"/>
        <end position="121"/>
    </location>
</feature>
<name>A0AAF0Y4I0_9TREE</name>
<evidence type="ECO:0000313" key="8">
    <source>
        <dbReference type="EMBL" id="WOO76553.1"/>
    </source>
</evidence>
<feature type="transmembrane region" description="Helical" evidence="7">
    <location>
        <begin position="142"/>
        <end position="166"/>
    </location>
</feature>
<reference evidence="8" key="1">
    <citation type="submission" date="2023-10" db="EMBL/GenBank/DDBJ databases">
        <authorList>
            <person name="Noh H."/>
        </authorList>
    </citation>
    <scope>NUCLEOTIDE SEQUENCE</scope>
    <source>
        <strain evidence="8">DUCC4014</strain>
    </source>
</reference>
<dbReference type="Pfam" id="PF04511">
    <property type="entry name" value="DER1"/>
    <property type="match status" value="1"/>
</dbReference>
<evidence type="ECO:0000256" key="5">
    <source>
        <dbReference type="ARBA" id="ARBA00022989"/>
    </source>
</evidence>
<dbReference type="SUPFAM" id="SSF144091">
    <property type="entry name" value="Rhomboid-like"/>
    <property type="match status" value="1"/>
</dbReference>
<evidence type="ECO:0000256" key="4">
    <source>
        <dbReference type="ARBA" id="ARBA00022824"/>
    </source>
</evidence>
<evidence type="ECO:0000256" key="3">
    <source>
        <dbReference type="ARBA" id="ARBA00022692"/>
    </source>
</evidence>
<evidence type="ECO:0000256" key="2">
    <source>
        <dbReference type="ARBA" id="ARBA00008917"/>
    </source>
</evidence>
<keyword evidence="5 7" id="KW-1133">Transmembrane helix</keyword>
<evidence type="ECO:0000256" key="6">
    <source>
        <dbReference type="ARBA" id="ARBA00023136"/>
    </source>
</evidence>
<dbReference type="AlphaFoldDB" id="A0AAF0Y4I0"/>
<comment type="subcellular location">
    <subcellularLocation>
        <location evidence="1 7">Endoplasmic reticulum membrane</location>
        <topology evidence="1 7">Multi-pass membrane protein</topology>
    </subcellularLocation>
</comment>
<feature type="transmembrane region" description="Helical" evidence="7">
    <location>
        <begin position="55"/>
        <end position="77"/>
    </location>
</feature>
<keyword evidence="6 7" id="KW-0472">Membrane</keyword>
<sequence>MEAQGIEQWITSIPPVTRAWAFASLGTSVLVECNIIAPVQLYFSWKLAVIDMQPWRFLTTFCYHGNLSLDLAFRLYFVMRYSYLLETNSFANKRGDYVWLLFLIASCLLALTPFLTMLFLANSLNGALSYIWSRRNPSVKMSLFGVITITAPYVPFVLVGLSWFLHGGFNDAISDILGILVGHTYIFLQDYWPREMWSSTGKGSIETPRFVKRLFGQPDRT</sequence>
<keyword evidence="4 7" id="KW-0256">Endoplasmic reticulum</keyword>
<proteinExistence type="inferred from homology"/>
<protein>
    <recommendedName>
        <fullName evidence="7">Derlin</fullName>
    </recommendedName>
</protein>
<evidence type="ECO:0000256" key="1">
    <source>
        <dbReference type="ARBA" id="ARBA00004477"/>
    </source>
</evidence>
<accession>A0AAF0Y4I0</accession>